<organism evidence="2 3">
    <name type="scientific">Ceratodon purpureus</name>
    <name type="common">Fire moss</name>
    <name type="synonym">Dicranum purpureum</name>
    <dbReference type="NCBI Taxonomy" id="3225"/>
    <lineage>
        <taxon>Eukaryota</taxon>
        <taxon>Viridiplantae</taxon>
        <taxon>Streptophyta</taxon>
        <taxon>Embryophyta</taxon>
        <taxon>Bryophyta</taxon>
        <taxon>Bryophytina</taxon>
        <taxon>Bryopsida</taxon>
        <taxon>Dicranidae</taxon>
        <taxon>Pseudoditrichales</taxon>
        <taxon>Ditrichaceae</taxon>
        <taxon>Ceratodon</taxon>
    </lineage>
</organism>
<protein>
    <submittedName>
        <fullName evidence="2">Uncharacterized protein</fullName>
    </submittedName>
</protein>
<keyword evidence="1" id="KW-0732">Signal</keyword>
<feature type="signal peptide" evidence="1">
    <location>
        <begin position="1"/>
        <end position="15"/>
    </location>
</feature>
<gene>
    <name evidence="2" type="ORF">KC19_6G114800</name>
</gene>
<name>A0A8T0HIS6_CERPU</name>
<evidence type="ECO:0000313" key="2">
    <source>
        <dbReference type="EMBL" id="KAG0569762.1"/>
    </source>
</evidence>
<evidence type="ECO:0000313" key="3">
    <source>
        <dbReference type="Proteomes" id="UP000822688"/>
    </source>
</evidence>
<dbReference type="Proteomes" id="UP000822688">
    <property type="component" value="Chromosome 6"/>
</dbReference>
<dbReference type="EMBL" id="CM026427">
    <property type="protein sequence ID" value="KAG0569762.1"/>
    <property type="molecule type" value="Genomic_DNA"/>
</dbReference>
<sequence>MLLPLFLLIMAYGLAVYVPLSILSQGRKGLAVLYNTVVGTHKKRYNCTACPSAWLNDPCDIWSALVCRQTWSSRS</sequence>
<comment type="caution">
    <text evidence="2">The sequence shown here is derived from an EMBL/GenBank/DDBJ whole genome shotgun (WGS) entry which is preliminary data.</text>
</comment>
<proteinExistence type="predicted"/>
<evidence type="ECO:0000256" key="1">
    <source>
        <dbReference type="SAM" id="SignalP"/>
    </source>
</evidence>
<keyword evidence="3" id="KW-1185">Reference proteome</keyword>
<reference evidence="2 3" key="1">
    <citation type="submission" date="2020-06" db="EMBL/GenBank/DDBJ databases">
        <title>WGS assembly of Ceratodon purpureus strain R40.</title>
        <authorList>
            <person name="Carey S.B."/>
            <person name="Jenkins J."/>
            <person name="Shu S."/>
            <person name="Lovell J.T."/>
            <person name="Sreedasyam A."/>
            <person name="Maumus F."/>
            <person name="Tiley G.P."/>
            <person name="Fernandez-Pozo N."/>
            <person name="Barry K."/>
            <person name="Chen C."/>
            <person name="Wang M."/>
            <person name="Lipzen A."/>
            <person name="Daum C."/>
            <person name="Saski C.A."/>
            <person name="Payton A.C."/>
            <person name="Mcbreen J.C."/>
            <person name="Conrad R.E."/>
            <person name="Kollar L.M."/>
            <person name="Olsson S."/>
            <person name="Huttunen S."/>
            <person name="Landis J.B."/>
            <person name="Wickett N.J."/>
            <person name="Johnson M.G."/>
            <person name="Rensing S.A."/>
            <person name="Grimwood J."/>
            <person name="Schmutz J."/>
            <person name="Mcdaniel S.F."/>
        </authorList>
    </citation>
    <scope>NUCLEOTIDE SEQUENCE [LARGE SCALE GENOMIC DNA]</scope>
    <source>
        <strain evidence="2 3">R40</strain>
    </source>
</reference>
<accession>A0A8T0HIS6</accession>
<feature type="chain" id="PRO_5035943413" evidence="1">
    <location>
        <begin position="16"/>
        <end position="75"/>
    </location>
</feature>
<dbReference type="AlphaFoldDB" id="A0A8T0HIS6"/>